<dbReference type="AlphaFoldDB" id="A0AAV4NDH9"/>
<comment type="caution">
    <text evidence="2">The sequence shown here is derived from an EMBL/GenBank/DDBJ whole genome shotgun (WGS) entry which is preliminary data.</text>
</comment>
<evidence type="ECO:0000256" key="1">
    <source>
        <dbReference type="SAM" id="MobiDB-lite"/>
    </source>
</evidence>
<dbReference type="Proteomes" id="UP001054945">
    <property type="component" value="Unassembled WGS sequence"/>
</dbReference>
<keyword evidence="3" id="KW-1185">Reference proteome</keyword>
<evidence type="ECO:0000313" key="2">
    <source>
        <dbReference type="EMBL" id="GIX82726.1"/>
    </source>
</evidence>
<accession>A0AAV4NDH9</accession>
<protein>
    <submittedName>
        <fullName evidence="2">Uncharacterized protein</fullName>
    </submittedName>
</protein>
<dbReference type="EMBL" id="BPLR01020806">
    <property type="protein sequence ID" value="GIX82726.1"/>
    <property type="molecule type" value="Genomic_DNA"/>
</dbReference>
<proteinExistence type="predicted"/>
<feature type="region of interest" description="Disordered" evidence="1">
    <location>
        <begin position="39"/>
        <end position="76"/>
    </location>
</feature>
<sequence>MMQLITTVKKYFSASPRWKSHSLATLKAEFSFTKAALGTPEYRGSESSQPPGQAPSPPAARRCRGRSKSRLTDDREEGSPIDLVLFVTARHLFTPG</sequence>
<reference evidence="2 3" key="1">
    <citation type="submission" date="2021-06" db="EMBL/GenBank/DDBJ databases">
        <title>Caerostris extrusa draft genome.</title>
        <authorList>
            <person name="Kono N."/>
            <person name="Arakawa K."/>
        </authorList>
    </citation>
    <scope>NUCLEOTIDE SEQUENCE [LARGE SCALE GENOMIC DNA]</scope>
</reference>
<evidence type="ECO:0000313" key="3">
    <source>
        <dbReference type="Proteomes" id="UP001054945"/>
    </source>
</evidence>
<organism evidence="2 3">
    <name type="scientific">Caerostris extrusa</name>
    <name type="common">Bark spider</name>
    <name type="synonym">Caerostris bankana</name>
    <dbReference type="NCBI Taxonomy" id="172846"/>
    <lineage>
        <taxon>Eukaryota</taxon>
        <taxon>Metazoa</taxon>
        <taxon>Ecdysozoa</taxon>
        <taxon>Arthropoda</taxon>
        <taxon>Chelicerata</taxon>
        <taxon>Arachnida</taxon>
        <taxon>Araneae</taxon>
        <taxon>Araneomorphae</taxon>
        <taxon>Entelegynae</taxon>
        <taxon>Araneoidea</taxon>
        <taxon>Araneidae</taxon>
        <taxon>Caerostris</taxon>
    </lineage>
</organism>
<name>A0AAV4NDH9_CAEEX</name>
<gene>
    <name evidence="2" type="ORF">CEXT_488771</name>
</gene>